<dbReference type="SUPFAM" id="SSF52540">
    <property type="entry name" value="P-loop containing nucleoside triphosphate hydrolases"/>
    <property type="match status" value="1"/>
</dbReference>
<dbReference type="GO" id="GO:0016887">
    <property type="term" value="F:ATP hydrolysis activity"/>
    <property type="evidence" value="ECO:0007669"/>
    <property type="project" value="InterPro"/>
</dbReference>
<dbReference type="InterPro" id="IPR014851">
    <property type="entry name" value="BCS1_N"/>
</dbReference>
<evidence type="ECO:0000313" key="6">
    <source>
        <dbReference type="EMBL" id="ANM45102.1"/>
    </source>
</evidence>
<dbReference type="SMART" id="SM01024">
    <property type="entry name" value="BCS1_N"/>
    <property type="match status" value="1"/>
</dbReference>
<evidence type="ECO:0000256" key="2">
    <source>
        <dbReference type="ARBA" id="ARBA00007448"/>
    </source>
</evidence>
<evidence type="ECO:0000259" key="5">
    <source>
        <dbReference type="SMART" id="SM01024"/>
    </source>
</evidence>
<dbReference type="InterPro" id="IPR027417">
    <property type="entry name" value="P-loop_NTPase"/>
</dbReference>
<comment type="similarity">
    <text evidence="2">Belongs to the AAA ATPase family. BCS1 subfamily.</text>
</comment>
<sequence>MIIETLLQYYAMFIDISQKNMVMGGAIGMAIGGVLWTTIRGLPSKIVRFTLNQFTVSLHITNTGNGLNEKNFDSFMEWYIKQPLAGFNRRFSTNVDEQSYSATKQKIGVGFGLHFFLFKGRLFWFVKARRDSQNASRDQMDITIRGLSRSSKLIIDLVDAYHWRPNEMGLTISHWDGNRWGNEIEVTKRDINTVILRKEIKEEFLNKIEEFYSDRKWYDDRGLPYKFTCVLTGPPGTGKTSISKAIASHFNKNVSALSLASMTNDSLRRAFTTLPKGNILLIEDFDDTPAVKDRVLNDPVKLDKEIKELERKYSFIDLIEKYPSAWVDLKDDYEGYSVVGFNDTIYIFDENSDDQGFGISAYAMAELGVSKWADEKDPLFTTIRRWWKLKKCMKNGITYEQPASGLTLSALLNGLDGIVPLDETMTILTTNHPENIDKALLRKGRVDYMVEIPYLRDQEVREYIKLMFPDFDIPEDIRFKDQPGCDVMAAFSNNRYDPNAFINSLLKY</sequence>
<evidence type="ECO:0000313" key="7">
    <source>
        <dbReference type="Proteomes" id="UP000224336"/>
    </source>
</evidence>
<evidence type="ECO:0000256" key="3">
    <source>
        <dbReference type="SAM" id="Phobius"/>
    </source>
</evidence>
<feature type="transmembrane region" description="Helical" evidence="3">
    <location>
        <begin position="21"/>
        <end position="39"/>
    </location>
</feature>
<dbReference type="Gene3D" id="3.40.50.300">
    <property type="entry name" value="P-loop containing nucleotide triphosphate hydrolases"/>
    <property type="match status" value="2"/>
</dbReference>
<organism evidence="6 7">
    <name type="scientific">Pseudomonas phage KTN4</name>
    <dbReference type="NCBI Taxonomy" id="1862701"/>
    <lineage>
        <taxon>Viruses</taxon>
        <taxon>Duplodnaviria</taxon>
        <taxon>Heunggongvirae</taxon>
        <taxon>Uroviricota</taxon>
        <taxon>Caudoviricetes</taxon>
        <taxon>Chimalliviridae</taxon>
        <taxon>Phikzvirus</taxon>
        <taxon>Phikzvirus phiKZ</taxon>
    </lineage>
</organism>
<feature type="domain" description="BCS1 N-terminal" evidence="5">
    <location>
        <begin position="29"/>
        <end position="194"/>
    </location>
</feature>
<keyword evidence="3" id="KW-0472">Membrane</keyword>
<dbReference type="Pfam" id="PF08740">
    <property type="entry name" value="BCS1_N"/>
    <property type="match status" value="1"/>
</dbReference>
<dbReference type="Pfam" id="PF00004">
    <property type="entry name" value="AAA"/>
    <property type="match status" value="2"/>
</dbReference>
<dbReference type="SMART" id="SM00382">
    <property type="entry name" value="AAA"/>
    <property type="match status" value="1"/>
</dbReference>
<feature type="domain" description="AAA+ ATPase" evidence="4">
    <location>
        <begin position="225"/>
        <end position="456"/>
    </location>
</feature>
<dbReference type="InterPro" id="IPR003960">
    <property type="entry name" value="ATPase_AAA_CS"/>
</dbReference>
<reference evidence="6 7" key="1">
    <citation type="journal article" date="2016" name="Sci. Rep.">
        <title>A proposed integrated approach for the preclinical evaluation of phage therapy in Pseudomonas infections.</title>
        <authorList>
            <person name="Danis-Wlodarczyk K."/>
            <person name="Vandenheuvel D."/>
            <person name="Jang H.B."/>
            <person name="Briers Y."/>
            <person name="Olszak T."/>
            <person name="Arabski M."/>
            <person name="Wasik S."/>
            <person name="Drabik M."/>
            <person name="Higgins G."/>
            <person name="Tyrrell J."/>
            <person name="Harvey B.J."/>
            <person name="Noben J.P."/>
            <person name="Lavigne R."/>
            <person name="Drulis-Kawa Z."/>
        </authorList>
    </citation>
    <scope>NUCLEOTIDE SEQUENCE [LARGE SCALE GENOMIC DNA]</scope>
</reference>
<accession>A0A192Y5U7</accession>
<name>A0A192Y5U7_9CAUD</name>
<evidence type="ECO:0000259" key="4">
    <source>
        <dbReference type="SMART" id="SM00382"/>
    </source>
</evidence>
<dbReference type="InterPro" id="IPR003959">
    <property type="entry name" value="ATPase_AAA_core"/>
</dbReference>
<dbReference type="InterPro" id="IPR050747">
    <property type="entry name" value="Mitochondrial_chaperone_BCS1"/>
</dbReference>
<dbReference type="GO" id="GO:0016020">
    <property type="term" value="C:membrane"/>
    <property type="evidence" value="ECO:0007669"/>
    <property type="project" value="UniProtKB-SubCell"/>
</dbReference>
<evidence type="ECO:0008006" key="8">
    <source>
        <dbReference type="Google" id="ProtNLM"/>
    </source>
</evidence>
<protein>
    <recommendedName>
        <fullName evidence="8">AAA+ ATPase domain-containing protein</fullName>
    </recommendedName>
</protein>
<dbReference type="PROSITE" id="PS00674">
    <property type="entry name" value="AAA"/>
    <property type="match status" value="1"/>
</dbReference>
<proteinExistence type="inferred from homology"/>
<evidence type="ECO:0000256" key="1">
    <source>
        <dbReference type="ARBA" id="ARBA00004167"/>
    </source>
</evidence>
<gene>
    <name evidence="6" type="ORF">KTN4_344</name>
</gene>
<dbReference type="InterPro" id="IPR003593">
    <property type="entry name" value="AAA+_ATPase"/>
</dbReference>
<dbReference type="EMBL" id="KU521356">
    <property type="protein sequence ID" value="ANM45102.1"/>
    <property type="molecule type" value="Genomic_DNA"/>
</dbReference>
<comment type="subcellular location">
    <subcellularLocation>
        <location evidence="1">Membrane</location>
        <topology evidence="1">Single-pass membrane protein</topology>
    </subcellularLocation>
</comment>
<dbReference type="Proteomes" id="UP000224336">
    <property type="component" value="Segment"/>
</dbReference>
<dbReference type="GO" id="GO:0005524">
    <property type="term" value="F:ATP binding"/>
    <property type="evidence" value="ECO:0007669"/>
    <property type="project" value="InterPro"/>
</dbReference>
<dbReference type="PANTHER" id="PTHR23070">
    <property type="entry name" value="BCS1 AAA-TYPE ATPASE"/>
    <property type="match status" value="1"/>
</dbReference>
<keyword evidence="3" id="KW-1133">Transmembrane helix</keyword>
<keyword evidence="3" id="KW-0812">Transmembrane</keyword>